<proteinExistence type="predicted"/>
<sequence length="126" mass="13102">MGGILSFVIFAVVTAISLLIISYIPFLGVEVDSPGKALLSGVVFGLLNAFLGPILRFLGAPITFITFGLFAIIINAIIFGLTAKLVEGFRLRNGLVSAILGAIVLSIVNSLIFQLLGSLGLVTAPV</sequence>
<feature type="transmembrane region" description="Helical" evidence="1">
    <location>
        <begin position="64"/>
        <end position="83"/>
    </location>
</feature>
<dbReference type="EMBL" id="CP053586">
    <property type="protein sequence ID" value="WNZ23083.1"/>
    <property type="molecule type" value="Genomic_DNA"/>
</dbReference>
<dbReference type="InterPro" id="IPR007165">
    <property type="entry name" value="Phage_holin_4_2"/>
</dbReference>
<accession>A0AA96WDG7</accession>
<reference evidence="2" key="1">
    <citation type="submission" date="2020-05" db="EMBL/GenBank/DDBJ databases">
        <authorList>
            <person name="Zhu T."/>
            <person name="Keshari N."/>
            <person name="Lu X."/>
        </authorList>
    </citation>
    <scope>NUCLEOTIDE SEQUENCE</scope>
    <source>
        <strain evidence="2">NK1-12</strain>
    </source>
</reference>
<dbReference type="AlphaFoldDB" id="A0AA96WDG7"/>
<dbReference type="PANTHER" id="PTHR37309:SF1">
    <property type="entry name" value="SLR0284 PROTEIN"/>
    <property type="match status" value="1"/>
</dbReference>
<gene>
    <name evidence="2" type="ORF">HJG54_09560</name>
</gene>
<keyword evidence="1" id="KW-1133">Transmembrane helix</keyword>
<dbReference type="PANTHER" id="PTHR37309">
    <property type="entry name" value="SLR0284 PROTEIN"/>
    <property type="match status" value="1"/>
</dbReference>
<feature type="transmembrane region" description="Helical" evidence="1">
    <location>
        <begin position="6"/>
        <end position="26"/>
    </location>
</feature>
<evidence type="ECO:0000256" key="1">
    <source>
        <dbReference type="SAM" id="Phobius"/>
    </source>
</evidence>
<keyword evidence="1" id="KW-0812">Transmembrane</keyword>
<dbReference type="Pfam" id="PF04020">
    <property type="entry name" value="Phage_holin_4_2"/>
    <property type="match status" value="1"/>
</dbReference>
<evidence type="ECO:0000313" key="2">
    <source>
        <dbReference type="EMBL" id="WNZ23083.1"/>
    </source>
</evidence>
<keyword evidence="1" id="KW-0472">Membrane</keyword>
<feature type="transmembrane region" description="Helical" evidence="1">
    <location>
        <begin position="95"/>
        <end position="116"/>
    </location>
</feature>
<protein>
    <submittedName>
        <fullName evidence="2">Phage holin family protein</fullName>
    </submittedName>
</protein>
<dbReference type="RefSeq" id="WP_036004067.1">
    <property type="nucleotide sequence ID" value="NZ_CP053586.1"/>
</dbReference>
<organism evidence="2">
    <name type="scientific">Leptolyngbya sp. NK1-12</name>
    <dbReference type="NCBI Taxonomy" id="2547451"/>
    <lineage>
        <taxon>Bacteria</taxon>
        <taxon>Bacillati</taxon>
        <taxon>Cyanobacteriota</taxon>
        <taxon>Cyanophyceae</taxon>
        <taxon>Leptolyngbyales</taxon>
        <taxon>Leptolyngbyaceae</taxon>
        <taxon>Leptolyngbya group</taxon>
        <taxon>Leptolyngbya</taxon>
    </lineage>
</organism>
<name>A0AA96WDG7_9CYAN</name>